<gene>
    <name evidence="1" type="ORF">PDIGIT_LOCUS7806</name>
</gene>
<organism evidence="1 2">
    <name type="scientific">Periconia digitata</name>
    <dbReference type="NCBI Taxonomy" id="1303443"/>
    <lineage>
        <taxon>Eukaryota</taxon>
        <taxon>Fungi</taxon>
        <taxon>Dikarya</taxon>
        <taxon>Ascomycota</taxon>
        <taxon>Pezizomycotina</taxon>
        <taxon>Dothideomycetes</taxon>
        <taxon>Pleosporomycetidae</taxon>
        <taxon>Pleosporales</taxon>
        <taxon>Massarineae</taxon>
        <taxon>Periconiaceae</taxon>
        <taxon>Periconia</taxon>
    </lineage>
</organism>
<evidence type="ECO:0000313" key="1">
    <source>
        <dbReference type="EMBL" id="CAI6334739.1"/>
    </source>
</evidence>
<dbReference type="EMBL" id="CAOQHR010000005">
    <property type="protein sequence ID" value="CAI6334739.1"/>
    <property type="molecule type" value="Genomic_DNA"/>
</dbReference>
<comment type="caution">
    <text evidence="1">The sequence shown here is derived from an EMBL/GenBank/DDBJ whole genome shotgun (WGS) entry which is preliminary data.</text>
</comment>
<name>A0A9W4UG64_9PLEO</name>
<evidence type="ECO:0000313" key="2">
    <source>
        <dbReference type="Proteomes" id="UP001152607"/>
    </source>
</evidence>
<keyword evidence="2" id="KW-1185">Reference proteome</keyword>
<reference evidence="1" key="1">
    <citation type="submission" date="2023-01" db="EMBL/GenBank/DDBJ databases">
        <authorList>
            <person name="Van Ghelder C."/>
            <person name="Rancurel C."/>
        </authorList>
    </citation>
    <scope>NUCLEOTIDE SEQUENCE</scope>
    <source>
        <strain evidence="1">CNCM I-4278</strain>
    </source>
</reference>
<dbReference type="AlphaFoldDB" id="A0A9W4UG64"/>
<dbReference type="Proteomes" id="UP001152607">
    <property type="component" value="Unassembled WGS sequence"/>
</dbReference>
<accession>A0A9W4UG64</accession>
<protein>
    <submittedName>
        <fullName evidence="1">Uncharacterized protein</fullName>
    </submittedName>
</protein>
<proteinExistence type="predicted"/>
<sequence>MYSSVVPMGIKIEPYVTEVAARHHACFVIASHGSAFLQCV</sequence>